<evidence type="ECO:0000313" key="11">
    <source>
        <dbReference type="EMBL" id="HGY55952.1"/>
    </source>
</evidence>
<dbReference type="PRINTS" id="PR00344">
    <property type="entry name" value="BCTRLSENSOR"/>
</dbReference>
<dbReference type="InterPro" id="IPR036097">
    <property type="entry name" value="HisK_dim/P_sf"/>
</dbReference>
<dbReference type="PANTHER" id="PTHR43065:SF10">
    <property type="entry name" value="PEROXIDE STRESS-ACTIVATED HISTIDINE KINASE MAK3"/>
    <property type="match status" value="1"/>
</dbReference>
<keyword evidence="7" id="KW-0067">ATP-binding</keyword>
<dbReference type="Gene3D" id="3.30.565.10">
    <property type="entry name" value="Histidine kinase-like ATPase, C-terminal domain"/>
    <property type="match status" value="1"/>
</dbReference>
<name>A0A7V4WVW8_CALAY</name>
<dbReference type="Pfam" id="PF02518">
    <property type="entry name" value="HATPase_c"/>
    <property type="match status" value="1"/>
</dbReference>
<feature type="transmembrane region" description="Helical" evidence="9">
    <location>
        <begin position="254"/>
        <end position="276"/>
    </location>
</feature>
<dbReference type="GO" id="GO:0005524">
    <property type="term" value="F:ATP binding"/>
    <property type="evidence" value="ECO:0007669"/>
    <property type="project" value="UniProtKB-KW"/>
</dbReference>
<keyword evidence="6 11" id="KW-0418">Kinase</keyword>
<keyword evidence="5" id="KW-0547">Nucleotide-binding</keyword>
<proteinExistence type="predicted"/>
<sequence length="513" mass="59124">KQVILAKQIALSLRKYFEDQIRSLKILAALYGKGNLHRLNLNERLDYFLDRNIYDEEILFINSGYNVDYHLRRRDIHTNPTEVPPELVGKSFKFEQISGQKTGVTIRLVRSRDVKDSKVLISVPAFDRNNDYRGLVIEIINLNKILKEIITPFMDTYGAHAFLLSDSSEILYHPYHPERTFKKFNNPSRSCKKCHQDFLLEKRMLKLESGWGTKEDYGDKKLLSFAKIQLANISWITAVKTPYDEIARANRRQFWIFFFLSASMMLFVLLGSMAFYKIAKKHIELEKEKQLRHQEHLAFIGEMSTRIAHEIKNPLASLQTGIQLVESTLEMDEETHEYFKRLTGEIHRVDEIVKGLLAYARDEQIKRIKTDLTALVQNVIRLIQPTIKDKSIEWKLSIPSSRIMLMADEQKMEQVLWNLIINAVQAVKDSGQIEIILQKEKNKKIHIKIIDNGCGISGKNLSKIFQPFFSTQSQGTGLGLAISKKIIQAHGGRIRVESKVGHGTCVEIILTGV</sequence>
<evidence type="ECO:0000259" key="10">
    <source>
        <dbReference type="PROSITE" id="PS50109"/>
    </source>
</evidence>
<evidence type="ECO:0000256" key="2">
    <source>
        <dbReference type="ARBA" id="ARBA00012438"/>
    </source>
</evidence>
<protein>
    <recommendedName>
        <fullName evidence="2">histidine kinase</fullName>
        <ecNumber evidence="2">2.7.13.3</ecNumber>
    </recommendedName>
</protein>
<keyword evidence="4" id="KW-0808">Transferase</keyword>
<evidence type="ECO:0000256" key="5">
    <source>
        <dbReference type="ARBA" id="ARBA00022741"/>
    </source>
</evidence>
<dbReference type="InterPro" id="IPR004358">
    <property type="entry name" value="Sig_transdc_His_kin-like_C"/>
</dbReference>
<dbReference type="SMART" id="SM00388">
    <property type="entry name" value="HisKA"/>
    <property type="match status" value="1"/>
</dbReference>
<dbReference type="InterPro" id="IPR036890">
    <property type="entry name" value="HATPase_C_sf"/>
</dbReference>
<keyword evidence="8" id="KW-0902">Two-component regulatory system</keyword>
<dbReference type="SMART" id="SM00387">
    <property type="entry name" value="HATPase_c"/>
    <property type="match status" value="1"/>
</dbReference>
<comment type="caution">
    <text evidence="11">The sequence shown here is derived from an EMBL/GenBank/DDBJ whole genome shotgun (WGS) entry which is preliminary data.</text>
</comment>
<evidence type="ECO:0000256" key="3">
    <source>
        <dbReference type="ARBA" id="ARBA00022553"/>
    </source>
</evidence>
<evidence type="ECO:0000256" key="1">
    <source>
        <dbReference type="ARBA" id="ARBA00000085"/>
    </source>
</evidence>
<dbReference type="Pfam" id="PF00512">
    <property type="entry name" value="HisKA"/>
    <property type="match status" value="1"/>
</dbReference>
<dbReference type="PROSITE" id="PS50109">
    <property type="entry name" value="HIS_KIN"/>
    <property type="match status" value="1"/>
</dbReference>
<feature type="domain" description="Histidine kinase" evidence="10">
    <location>
        <begin position="306"/>
        <end position="513"/>
    </location>
</feature>
<organism evidence="11">
    <name type="scientific">Caldithrix abyssi</name>
    <dbReference type="NCBI Taxonomy" id="187145"/>
    <lineage>
        <taxon>Bacteria</taxon>
        <taxon>Pseudomonadati</taxon>
        <taxon>Calditrichota</taxon>
        <taxon>Calditrichia</taxon>
        <taxon>Calditrichales</taxon>
        <taxon>Calditrichaceae</taxon>
        <taxon>Caldithrix</taxon>
    </lineage>
</organism>
<dbReference type="EC" id="2.7.13.3" evidence="2"/>
<dbReference type="GO" id="GO:0000155">
    <property type="term" value="F:phosphorelay sensor kinase activity"/>
    <property type="evidence" value="ECO:0007669"/>
    <property type="project" value="InterPro"/>
</dbReference>
<keyword evidence="9" id="KW-1133">Transmembrane helix</keyword>
<evidence type="ECO:0000256" key="9">
    <source>
        <dbReference type="SAM" id="Phobius"/>
    </source>
</evidence>
<accession>A0A7V4WVW8</accession>
<evidence type="ECO:0000256" key="7">
    <source>
        <dbReference type="ARBA" id="ARBA00022840"/>
    </source>
</evidence>
<dbReference type="InterPro" id="IPR003594">
    <property type="entry name" value="HATPase_dom"/>
</dbReference>
<dbReference type="Gene3D" id="1.10.287.130">
    <property type="match status" value="1"/>
</dbReference>
<feature type="non-terminal residue" evidence="11">
    <location>
        <position position="1"/>
    </location>
</feature>
<evidence type="ECO:0000256" key="8">
    <source>
        <dbReference type="ARBA" id="ARBA00023012"/>
    </source>
</evidence>
<keyword evidence="3" id="KW-0597">Phosphoprotein</keyword>
<comment type="catalytic activity">
    <reaction evidence="1">
        <text>ATP + protein L-histidine = ADP + protein N-phospho-L-histidine.</text>
        <dbReference type="EC" id="2.7.13.3"/>
    </reaction>
</comment>
<dbReference type="InterPro" id="IPR005467">
    <property type="entry name" value="His_kinase_dom"/>
</dbReference>
<dbReference type="SUPFAM" id="SSF55874">
    <property type="entry name" value="ATPase domain of HSP90 chaperone/DNA topoisomerase II/histidine kinase"/>
    <property type="match status" value="1"/>
</dbReference>
<keyword evidence="9" id="KW-0812">Transmembrane</keyword>
<evidence type="ECO:0000256" key="6">
    <source>
        <dbReference type="ARBA" id="ARBA00022777"/>
    </source>
</evidence>
<evidence type="ECO:0000256" key="4">
    <source>
        <dbReference type="ARBA" id="ARBA00022679"/>
    </source>
</evidence>
<dbReference type="Proteomes" id="UP000885779">
    <property type="component" value="Unassembled WGS sequence"/>
</dbReference>
<dbReference type="PANTHER" id="PTHR43065">
    <property type="entry name" value="SENSOR HISTIDINE KINASE"/>
    <property type="match status" value="1"/>
</dbReference>
<reference evidence="11" key="1">
    <citation type="journal article" date="2020" name="mSystems">
        <title>Genome- and Community-Level Interaction Insights into Carbon Utilization and Element Cycling Functions of Hydrothermarchaeota in Hydrothermal Sediment.</title>
        <authorList>
            <person name="Zhou Z."/>
            <person name="Liu Y."/>
            <person name="Xu W."/>
            <person name="Pan J."/>
            <person name="Luo Z.H."/>
            <person name="Li M."/>
        </authorList>
    </citation>
    <scope>NUCLEOTIDE SEQUENCE [LARGE SCALE GENOMIC DNA]</scope>
    <source>
        <strain evidence="11">HyVt-577</strain>
    </source>
</reference>
<dbReference type="FunFam" id="3.30.565.10:FF:000006">
    <property type="entry name" value="Sensor histidine kinase WalK"/>
    <property type="match status" value="1"/>
</dbReference>
<dbReference type="Gene3D" id="3.30.450.20">
    <property type="entry name" value="PAS domain"/>
    <property type="match status" value="1"/>
</dbReference>
<dbReference type="CDD" id="cd00082">
    <property type="entry name" value="HisKA"/>
    <property type="match status" value="1"/>
</dbReference>
<keyword evidence="9" id="KW-0472">Membrane</keyword>
<dbReference type="SUPFAM" id="SSF47384">
    <property type="entry name" value="Homodimeric domain of signal transducing histidine kinase"/>
    <property type="match status" value="1"/>
</dbReference>
<gene>
    <name evidence="11" type="ORF">ENK44_09635</name>
</gene>
<dbReference type="InterPro" id="IPR003661">
    <property type="entry name" value="HisK_dim/P_dom"/>
</dbReference>
<dbReference type="AlphaFoldDB" id="A0A7V4WVW8"/>
<dbReference type="EMBL" id="DRQG01000090">
    <property type="protein sequence ID" value="HGY55952.1"/>
    <property type="molecule type" value="Genomic_DNA"/>
</dbReference>